<dbReference type="AlphaFoldDB" id="A0A2G9HLQ2"/>
<dbReference type="EMBL" id="NKXS01001461">
    <property type="protein sequence ID" value="PIN18451.1"/>
    <property type="molecule type" value="Genomic_DNA"/>
</dbReference>
<sequence length="143" mass="16963">MPRKSEPTSFKRYIHHPTTKKKIRIKHGKENIRKKQPQATLVYPSFYKRVSCMQVKVPIHTICLPLQHNQTNQKLLFYSLKHLHMSYFIRESHLHRCTFYSFSLLSSKAKKLPNHLSHAFISFPLLLQIPMQDSTLPLVHKFT</sequence>
<accession>A0A2G9HLQ2</accession>
<protein>
    <submittedName>
        <fullName evidence="1">Uncharacterized protein</fullName>
    </submittedName>
</protein>
<evidence type="ECO:0000313" key="2">
    <source>
        <dbReference type="Proteomes" id="UP000231279"/>
    </source>
</evidence>
<evidence type="ECO:0000313" key="1">
    <source>
        <dbReference type="EMBL" id="PIN18451.1"/>
    </source>
</evidence>
<proteinExistence type="predicted"/>
<reference evidence="2" key="1">
    <citation type="journal article" date="2018" name="Gigascience">
        <title>Genome assembly of the Pink Ipe (Handroanthus impetiginosus, Bignoniaceae), a highly valued, ecologically keystone Neotropical timber forest tree.</title>
        <authorList>
            <person name="Silva-Junior O.B."/>
            <person name="Grattapaglia D."/>
            <person name="Novaes E."/>
            <person name="Collevatti R.G."/>
        </authorList>
    </citation>
    <scope>NUCLEOTIDE SEQUENCE [LARGE SCALE GENOMIC DNA]</scope>
    <source>
        <strain evidence="2">cv. UFG-1</strain>
    </source>
</reference>
<keyword evidence="2" id="KW-1185">Reference proteome</keyword>
<comment type="caution">
    <text evidence="1">The sequence shown here is derived from an EMBL/GenBank/DDBJ whole genome shotgun (WGS) entry which is preliminary data.</text>
</comment>
<dbReference type="Proteomes" id="UP000231279">
    <property type="component" value="Unassembled WGS sequence"/>
</dbReference>
<organism evidence="1 2">
    <name type="scientific">Handroanthus impetiginosus</name>
    <dbReference type="NCBI Taxonomy" id="429701"/>
    <lineage>
        <taxon>Eukaryota</taxon>
        <taxon>Viridiplantae</taxon>
        <taxon>Streptophyta</taxon>
        <taxon>Embryophyta</taxon>
        <taxon>Tracheophyta</taxon>
        <taxon>Spermatophyta</taxon>
        <taxon>Magnoliopsida</taxon>
        <taxon>eudicotyledons</taxon>
        <taxon>Gunneridae</taxon>
        <taxon>Pentapetalae</taxon>
        <taxon>asterids</taxon>
        <taxon>lamiids</taxon>
        <taxon>Lamiales</taxon>
        <taxon>Bignoniaceae</taxon>
        <taxon>Crescentiina</taxon>
        <taxon>Tabebuia alliance</taxon>
        <taxon>Handroanthus</taxon>
    </lineage>
</organism>
<name>A0A2G9HLQ2_9LAMI</name>
<gene>
    <name evidence="1" type="ORF">CDL12_08888</name>
</gene>